<feature type="domain" description="Helicase ATP-binding" evidence="5">
    <location>
        <begin position="184"/>
        <end position="328"/>
    </location>
</feature>
<evidence type="ECO:0000256" key="1">
    <source>
        <dbReference type="ARBA" id="ARBA00022741"/>
    </source>
</evidence>
<dbReference type="Proteomes" id="UP001209878">
    <property type="component" value="Unassembled WGS sequence"/>
</dbReference>
<proteinExistence type="predicted"/>
<protein>
    <recommendedName>
        <fullName evidence="5">Helicase ATP-binding domain-containing protein</fullName>
    </recommendedName>
</protein>
<reference evidence="6" key="1">
    <citation type="journal article" date="2023" name="Mol. Biol. Evol.">
        <title>Third-Generation Sequencing Reveals the Adaptive Role of the Epigenome in Three Deep-Sea Polychaetes.</title>
        <authorList>
            <person name="Perez M."/>
            <person name="Aroh O."/>
            <person name="Sun Y."/>
            <person name="Lan Y."/>
            <person name="Juniper S.K."/>
            <person name="Young C.R."/>
            <person name="Angers B."/>
            <person name="Qian P.Y."/>
        </authorList>
    </citation>
    <scope>NUCLEOTIDE SEQUENCE</scope>
    <source>
        <strain evidence="6">R07B-5</strain>
    </source>
</reference>
<comment type="caution">
    <text evidence="6">The sequence shown here is derived from an EMBL/GenBank/DDBJ whole genome shotgun (WGS) entry which is preliminary data.</text>
</comment>
<dbReference type="PROSITE" id="PS51192">
    <property type="entry name" value="HELICASE_ATP_BIND_1"/>
    <property type="match status" value="1"/>
</dbReference>
<dbReference type="PANTHER" id="PTHR47961:SF4">
    <property type="entry name" value="ACTIVATING SIGNAL COINTEGRATOR 1 COMPLEX SUBUNIT 3"/>
    <property type="match status" value="1"/>
</dbReference>
<organism evidence="6 7">
    <name type="scientific">Ridgeia piscesae</name>
    <name type="common">Tubeworm</name>
    <dbReference type="NCBI Taxonomy" id="27915"/>
    <lineage>
        <taxon>Eukaryota</taxon>
        <taxon>Metazoa</taxon>
        <taxon>Spiralia</taxon>
        <taxon>Lophotrochozoa</taxon>
        <taxon>Annelida</taxon>
        <taxon>Polychaeta</taxon>
        <taxon>Sedentaria</taxon>
        <taxon>Canalipalpata</taxon>
        <taxon>Sabellida</taxon>
        <taxon>Siboglinidae</taxon>
        <taxon>Ridgeia</taxon>
    </lineage>
</organism>
<name>A0AAD9IQZ7_RIDPI</name>
<dbReference type="GO" id="GO:0005634">
    <property type="term" value="C:nucleus"/>
    <property type="evidence" value="ECO:0007669"/>
    <property type="project" value="TreeGrafter"/>
</dbReference>
<keyword evidence="2" id="KW-0378">Hydrolase</keyword>
<dbReference type="EMBL" id="JAODUO010006781">
    <property type="protein sequence ID" value="KAK2139041.1"/>
    <property type="molecule type" value="Genomic_DNA"/>
</dbReference>
<dbReference type="InterPro" id="IPR027417">
    <property type="entry name" value="P-loop_NTPase"/>
</dbReference>
<dbReference type="AlphaFoldDB" id="A0AAD9IQZ7"/>
<keyword evidence="3" id="KW-0347">Helicase</keyword>
<evidence type="ECO:0000256" key="3">
    <source>
        <dbReference type="ARBA" id="ARBA00022806"/>
    </source>
</evidence>
<evidence type="ECO:0000313" key="6">
    <source>
        <dbReference type="EMBL" id="KAK2139041.1"/>
    </source>
</evidence>
<dbReference type="PANTHER" id="PTHR47961">
    <property type="entry name" value="DNA POLYMERASE THETA, PUTATIVE (AFU_ORTHOLOGUE AFUA_1G05260)-RELATED"/>
    <property type="match status" value="1"/>
</dbReference>
<keyword evidence="4" id="KW-0067">ATP-binding</keyword>
<dbReference type="SMART" id="SM00487">
    <property type="entry name" value="DEXDc"/>
    <property type="match status" value="1"/>
</dbReference>
<dbReference type="GO" id="GO:0003678">
    <property type="term" value="F:DNA helicase activity"/>
    <property type="evidence" value="ECO:0007669"/>
    <property type="project" value="TreeGrafter"/>
</dbReference>
<evidence type="ECO:0000256" key="4">
    <source>
        <dbReference type="ARBA" id="ARBA00022840"/>
    </source>
</evidence>
<dbReference type="FunFam" id="3.40.50.300:FF:003287">
    <property type="entry name" value="U5 small nuclear ribonucleoprotein 200 kDa helicase"/>
    <property type="match status" value="1"/>
</dbReference>
<evidence type="ECO:0000313" key="7">
    <source>
        <dbReference type="Proteomes" id="UP001209878"/>
    </source>
</evidence>
<dbReference type="GO" id="GO:0016787">
    <property type="term" value="F:hydrolase activity"/>
    <property type="evidence" value="ECO:0007669"/>
    <property type="project" value="UniProtKB-KW"/>
</dbReference>
<dbReference type="GO" id="GO:0003676">
    <property type="term" value="F:nucleic acid binding"/>
    <property type="evidence" value="ECO:0007669"/>
    <property type="project" value="InterPro"/>
</dbReference>
<gene>
    <name evidence="6" type="ORF">NP493_6793g00004</name>
</gene>
<dbReference type="GO" id="GO:0000712">
    <property type="term" value="P:resolution of meiotic recombination intermediates"/>
    <property type="evidence" value="ECO:0007669"/>
    <property type="project" value="TreeGrafter"/>
</dbReference>
<keyword evidence="1" id="KW-0547">Nucleotide-binding</keyword>
<dbReference type="SUPFAM" id="SSF52540">
    <property type="entry name" value="P-loop containing nucleoside triphosphate hydrolases"/>
    <property type="match status" value="1"/>
</dbReference>
<dbReference type="InterPro" id="IPR050474">
    <property type="entry name" value="Hel308_SKI2-like"/>
</dbReference>
<dbReference type="GO" id="GO:0005524">
    <property type="term" value="F:ATP binding"/>
    <property type="evidence" value="ECO:0007669"/>
    <property type="project" value="UniProtKB-KW"/>
</dbReference>
<accession>A0AAD9IQZ7</accession>
<dbReference type="Pfam" id="PF18149">
    <property type="entry name" value="Helicase_PWI"/>
    <property type="match status" value="1"/>
</dbReference>
<keyword evidence="7" id="KW-1185">Reference proteome</keyword>
<dbReference type="InterPro" id="IPR041094">
    <property type="entry name" value="Brr2_helicase_PWI"/>
</dbReference>
<dbReference type="Gene3D" id="3.40.50.300">
    <property type="entry name" value="P-loop containing nucleotide triphosphate hydrolases"/>
    <property type="match status" value="1"/>
</dbReference>
<dbReference type="InterPro" id="IPR011545">
    <property type="entry name" value="DEAD/DEAH_box_helicase_dom"/>
</dbReference>
<evidence type="ECO:0000256" key="2">
    <source>
        <dbReference type="ARBA" id="ARBA00022801"/>
    </source>
</evidence>
<dbReference type="InterPro" id="IPR014001">
    <property type="entry name" value="Helicase_ATP-bd"/>
</dbReference>
<sequence length="328" mass="37280">MLLGFTQFDFIKILRQHRQMILYCTLLAQAQNEEEKAKIEDKMKGDPRLSSILSALEEMEREDIVHEERAQRHAARQSRIDADLDAMDVDGETGGALESMNLVDLEDLAFAQGSHLMANKRCQLPEGSYRKQRKGYEEVHVPALKQKPFAPDESLLPIDRLPKYAQPAFDGFKNLNRIQTRLWKAALESDENLLLSAPTGAGKTNVALLTMLREVGKHINNDGTINVDEFKIIYVAPMRSLVQEMVGSFRKRLSSYGITVDELTGDHQLNKEQIQGTQVIVCTPEKWDIITRKGGERTYTQLVRLMIFDEIHLLHDDRGPVLEALVAR</sequence>
<evidence type="ECO:0000259" key="5">
    <source>
        <dbReference type="PROSITE" id="PS51192"/>
    </source>
</evidence>
<dbReference type="Pfam" id="PF00270">
    <property type="entry name" value="DEAD"/>
    <property type="match status" value="1"/>
</dbReference>